<accession>A0A4R2R6F2</accession>
<evidence type="ECO:0000313" key="3">
    <source>
        <dbReference type="Proteomes" id="UP000294911"/>
    </source>
</evidence>
<dbReference type="InterPro" id="IPR029058">
    <property type="entry name" value="AB_hydrolase_fold"/>
</dbReference>
<dbReference type="PRINTS" id="PR00412">
    <property type="entry name" value="EPOXHYDRLASE"/>
</dbReference>
<dbReference type="Pfam" id="PF00561">
    <property type="entry name" value="Abhydrolase_1"/>
    <property type="match status" value="1"/>
</dbReference>
<dbReference type="PANTHER" id="PTHR43194:SF5">
    <property type="entry name" value="PIMELOYL-[ACYL-CARRIER PROTEIN] METHYL ESTER ESTERASE"/>
    <property type="match status" value="1"/>
</dbReference>
<proteinExistence type="predicted"/>
<feature type="domain" description="AB hydrolase-1" evidence="1">
    <location>
        <begin position="26"/>
        <end position="259"/>
    </location>
</feature>
<dbReference type="PRINTS" id="PR00111">
    <property type="entry name" value="ABHYDROLASE"/>
</dbReference>
<dbReference type="SUPFAM" id="SSF53474">
    <property type="entry name" value="alpha/beta-Hydrolases"/>
    <property type="match status" value="1"/>
</dbReference>
<protein>
    <submittedName>
        <fullName evidence="2">Pimeloyl-ACP methyl ester carboxylesterase</fullName>
    </submittedName>
</protein>
<dbReference type="OrthoDB" id="334507at2"/>
<evidence type="ECO:0000259" key="1">
    <source>
        <dbReference type="Pfam" id="PF00561"/>
    </source>
</evidence>
<dbReference type="EMBL" id="SLXQ01000001">
    <property type="protein sequence ID" value="TCP57449.1"/>
    <property type="molecule type" value="Genomic_DNA"/>
</dbReference>
<sequence length="274" mass="30962">MSWTLRETYSSTNGLIRWDRWGSGDPVVFLHGTPFSSYVWRDIASSFARTNTVYVWDMPGYGQSEMRDDQDVSLAGQGSVFAELLEHWGLREPTVVAHDFGGAVALRAHLLHSKAFRKLALVDVVAVDPWGSEFFRLVREYPHVFEQLPDFLHRALVRDYINAVSSRGVHPAVLDELIRPWATEQGQRAFYRQIAQADQRHTDEVQIRYGEISIPVQVCWGVDDTWIPLSQGEKLASLIPGSGFTPIENAGHLVHEDAPAQLSTALHSFIHRKS</sequence>
<evidence type="ECO:0000313" key="2">
    <source>
        <dbReference type="EMBL" id="TCP57449.1"/>
    </source>
</evidence>
<organism evidence="2 3">
    <name type="scientific">Tamaricihabitans halophyticus</name>
    <dbReference type="NCBI Taxonomy" id="1262583"/>
    <lineage>
        <taxon>Bacteria</taxon>
        <taxon>Bacillati</taxon>
        <taxon>Actinomycetota</taxon>
        <taxon>Actinomycetes</taxon>
        <taxon>Pseudonocardiales</taxon>
        <taxon>Pseudonocardiaceae</taxon>
        <taxon>Tamaricihabitans</taxon>
    </lineage>
</organism>
<gene>
    <name evidence="2" type="ORF">EV191_1011404</name>
</gene>
<dbReference type="Gene3D" id="3.40.50.1820">
    <property type="entry name" value="alpha/beta hydrolase"/>
    <property type="match status" value="1"/>
</dbReference>
<dbReference type="GO" id="GO:0003824">
    <property type="term" value="F:catalytic activity"/>
    <property type="evidence" value="ECO:0007669"/>
    <property type="project" value="InterPro"/>
</dbReference>
<dbReference type="Proteomes" id="UP000294911">
    <property type="component" value="Unassembled WGS sequence"/>
</dbReference>
<dbReference type="PANTHER" id="PTHR43194">
    <property type="entry name" value="HYDROLASE ALPHA/BETA FOLD FAMILY"/>
    <property type="match status" value="1"/>
</dbReference>
<name>A0A4R2R6F2_9PSEU</name>
<comment type="caution">
    <text evidence="2">The sequence shown here is derived from an EMBL/GenBank/DDBJ whole genome shotgun (WGS) entry which is preliminary data.</text>
</comment>
<dbReference type="AlphaFoldDB" id="A0A4R2R6F2"/>
<dbReference type="InterPro" id="IPR000073">
    <property type="entry name" value="AB_hydrolase_1"/>
</dbReference>
<dbReference type="InterPro" id="IPR050228">
    <property type="entry name" value="Carboxylesterase_BioH"/>
</dbReference>
<keyword evidence="3" id="KW-1185">Reference proteome</keyword>
<dbReference type="RefSeq" id="WP_132875927.1">
    <property type="nucleotide sequence ID" value="NZ_SLXQ01000001.1"/>
</dbReference>
<reference evidence="2 3" key="1">
    <citation type="submission" date="2019-03" db="EMBL/GenBank/DDBJ databases">
        <title>Genomic Encyclopedia of Type Strains, Phase IV (KMG-IV): sequencing the most valuable type-strain genomes for metagenomic binning, comparative biology and taxonomic classification.</title>
        <authorList>
            <person name="Goeker M."/>
        </authorList>
    </citation>
    <scope>NUCLEOTIDE SEQUENCE [LARGE SCALE GENOMIC DNA]</scope>
    <source>
        <strain evidence="2 3">DSM 45765</strain>
    </source>
</reference>
<dbReference type="InterPro" id="IPR000639">
    <property type="entry name" value="Epox_hydrolase-like"/>
</dbReference>